<evidence type="ECO:0000313" key="17">
    <source>
        <dbReference type="EMBL" id="QWM97269.1"/>
    </source>
</evidence>
<evidence type="ECO:0000256" key="1">
    <source>
        <dbReference type="ARBA" id="ARBA00004225"/>
    </source>
</evidence>
<evidence type="ECO:0000256" key="6">
    <source>
        <dbReference type="ARBA" id="ARBA00022660"/>
    </source>
</evidence>
<geneLocation type="mitochondrion" evidence="17"/>
<keyword evidence="10 16" id="KW-1133">Transmembrane helix</keyword>
<keyword evidence="11" id="KW-0520">NAD</keyword>
<gene>
    <name evidence="17" type="primary">ND6</name>
</gene>
<feature type="transmembrane region" description="Helical" evidence="16">
    <location>
        <begin position="83"/>
        <end position="100"/>
    </location>
</feature>
<dbReference type="InterPro" id="IPR050269">
    <property type="entry name" value="ComplexI_Subunit6"/>
</dbReference>
<comment type="similarity">
    <text evidence="2">Belongs to the complex I subunit 6 family.</text>
</comment>
<evidence type="ECO:0000256" key="7">
    <source>
        <dbReference type="ARBA" id="ARBA00022692"/>
    </source>
</evidence>
<accession>A0A8F0WNJ4</accession>
<keyword evidence="5" id="KW-0813">Transport</keyword>
<name>A0A8F0WNJ4_APRGE</name>
<dbReference type="CTD" id="4541"/>
<reference evidence="17" key="2">
    <citation type="submission" date="2021-04" db="EMBL/GenBank/DDBJ databases">
        <authorList>
            <person name="Zhang Z."/>
            <person name="Dai X."/>
        </authorList>
    </citation>
    <scope>NUCLEOTIDE SEQUENCE</scope>
</reference>
<evidence type="ECO:0000256" key="2">
    <source>
        <dbReference type="ARBA" id="ARBA00005698"/>
    </source>
</evidence>
<dbReference type="GeneID" id="67128772"/>
<evidence type="ECO:0000256" key="13">
    <source>
        <dbReference type="ARBA" id="ARBA00023136"/>
    </source>
</evidence>
<evidence type="ECO:0000256" key="11">
    <source>
        <dbReference type="ARBA" id="ARBA00023027"/>
    </source>
</evidence>
<keyword evidence="7 16" id="KW-0812">Transmembrane</keyword>
<evidence type="ECO:0000256" key="5">
    <source>
        <dbReference type="ARBA" id="ARBA00022448"/>
    </source>
</evidence>
<keyword evidence="12 17" id="KW-0496">Mitochondrion</keyword>
<dbReference type="RefSeq" id="YP_010137197.1">
    <property type="nucleotide sequence ID" value="NC_056838.1"/>
</dbReference>
<evidence type="ECO:0000256" key="15">
    <source>
        <dbReference type="ARBA" id="ARBA00049551"/>
    </source>
</evidence>
<protein>
    <recommendedName>
        <fullName evidence="4">NADH-ubiquinone oxidoreductase chain 6</fullName>
        <ecNumber evidence="3">7.1.1.2</ecNumber>
    </recommendedName>
    <alternativeName>
        <fullName evidence="14">NADH dehydrogenase subunit 6</fullName>
    </alternativeName>
</protein>
<comment type="catalytic activity">
    <reaction evidence="15">
        <text>a ubiquinone + NADH + 5 H(+)(in) = a ubiquinol + NAD(+) + 4 H(+)(out)</text>
        <dbReference type="Rhea" id="RHEA:29091"/>
        <dbReference type="Rhea" id="RHEA-COMP:9565"/>
        <dbReference type="Rhea" id="RHEA-COMP:9566"/>
        <dbReference type="ChEBI" id="CHEBI:15378"/>
        <dbReference type="ChEBI" id="CHEBI:16389"/>
        <dbReference type="ChEBI" id="CHEBI:17976"/>
        <dbReference type="ChEBI" id="CHEBI:57540"/>
        <dbReference type="ChEBI" id="CHEBI:57945"/>
        <dbReference type="EC" id="7.1.1.2"/>
    </reaction>
</comment>
<evidence type="ECO:0000256" key="10">
    <source>
        <dbReference type="ARBA" id="ARBA00022989"/>
    </source>
</evidence>
<dbReference type="PANTHER" id="PTHR11435:SF1">
    <property type="entry name" value="NADH-UBIQUINONE OXIDOREDUCTASE CHAIN 6"/>
    <property type="match status" value="1"/>
</dbReference>
<keyword evidence="13 16" id="KW-0472">Membrane</keyword>
<evidence type="ECO:0000256" key="3">
    <source>
        <dbReference type="ARBA" id="ARBA00012944"/>
    </source>
</evidence>
<evidence type="ECO:0000256" key="8">
    <source>
        <dbReference type="ARBA" id="ARBA00022967"/>
    </source>
</evidence>
<evidence type="ECO:0000256" key="4">
    <source>
        <dbReference type="ARBA" id="ARBA00021095"/>
    </source>
</evidence>
<dbReference type="EMBL" id="MW858151">
    <property type="protein sequence ID" value="QWM97269.1"/>
    <property type="molecule type" value="Genomic_DNA"/>
</dbReference>
<dbReference type="GO" id="GO:0031966">
    <property type="term" value="C:mitochondrial membrane"/>
    <property type="evidence" value="ECO:0007669"/>
    <property type="project" value="UniProtKB-SubCell"/>
</dbReference>
<feature type="transmembrane region" description="Helical" evidence="16">
    <location>
        <begin position="129"/>
        <end position="153"/>
    </location>
</feature>
<organism evidence="17">
    <name type="scientific">Apriona germarii</name>
    <name type="common">Mulberry longhorn beetle</name>
    <name type="synonym">Lamia germarii</name>
    <dbReference type="NCBI Taxonomy" id="157307"/>
    <lineage>
        <taxon>Eukaryota</taxon>
        <taxon>Metazoa</taxon>
        <taxon>Ecdysozoa</taxon>
        <taxon>Arthropoda</taxon>
        <taxon>Hexapoda</taxon>
        <taxon>Insecta</taxon>
        <taxon>Pterygota</taxon>
        <taxon>Neoptera</taxon>
        <taxon>Endopterygota</taxon>
        <taxon>Coleoptera</taxon>
        <taxon>Polyphaga</taxon>
        <taxon>Cucujiformia</taxon>
        <taxon>Chrysomeloidea</taxon>
        <taxon>Cerambycidae</taxon>
        <taxon>Lamiinae</taxon>
        <taxon>Batocerini</taxon>
        <taxon>Apriona</taxon>
    </lineage>
</organism>
<dbReference type="PANTHER" id="PTHR11435">
    <property type="entry name" value="NADH UBIQUINONE OXIDOREDUCTASE SUBUNIT ND6"/>
    <property type="match status" value="1"/>
</dbReference>
<feature type="transmembrane region" description="Helical" evidence="16">
    <location>
        <begin position="50"/>
        <end position="71"/>
    </location>
</feature>
<dbReference type="EC" id="7.1.1.2" evidence="3"/>
<comment type="subcellular location">
    <subcellularLocation>
        <location evidence="1">Mitochondrion membrane</location>
        <topology evidence="1">Multi-pass membrane protein</topology>
    </subcellularLocation>
</comment>
<keyword evidence="6" id="KW-0679">Respiratory chain</keyword>
<keyword evidence="9" id="KW-0249">Electron transport</keyword>
<dbReference type="GO" id="GO:0008137">
    <property type="term" value="F:NADH dehydrogenase (ubiquinone) activity"/>
    <property type="evidence" value="ECO:0007669"/>
    <property type="project" value="UniProtKB-EC"/>
</dbReference>
<keyword evidence="8" id="KW-1278">Translocase</keyword>
<dbReference type="AlphaFoldDB" id="A0A8F0WNJ4"/>
<sequence length="167" mass="19914">MMLSIIMMMTIFALIFIFLTHPLSFGLILLLETILISMLSGLMNFNYWYSYILFLIMIGGMLILFIYMTSVASNEKFKFSNKIFMLSIFILLFFSLFILLDEYFLNTFLLTDLFNQNQNFNFKMSLNKFFIWPMNMIFFLMINYLLVTLIMVVKITNIQYGPLRQKT</sequence>
<proteinExistence type="inferred from homology"/>
<evidence type="ECO:0000256" key="14">
    <source>
        <dbReference type="ARBA" id="ARBA00031019"/>
    </source>
</evidence>
<reference evidence="17" key="1">
    <citation type="journal article" date="2021" name="Insects">
        <title>Mitogenome Analysis of Four Lamiinae Species (Coleoptera: Cerambycidae) and Gene Expression Responses by Monochamus alternatus When Infected with the Parasitic Nematode, Bursaphelenchus mucronatus.</title>
        <authorList>
            <person name="Zhang Z.Y."/>
            <person name="Guan J.Y."/>
            <person name="Cao Y.R."/>
            <person name="Dai X.Y."/>
            <person name="Storey K.B."/>
            <person name="Yu D.N."/>
            <person name="Zhang J.Y."/>
        </authorList>
    </citation>
    <scope>NUCLEOTIDE SEQUENCE</scope>
</reference>
<evidence type="ECO:0000256" key="12">
    <source>
        <dbReference type="ARBA" id="ARBA00023128"/>
    </source>
</evidence>
<evidence type="ECO:0000256" key="9">
    <source>
        <dbReference type="ARBA" id="ARBA00022982"/>
    </source>
</evidence>
<evidence type="ECO:0000256" key="16">
    <source>
        <dbReference type="SAM" id="Phobius"/>
    </source>
</evidence>